<dbReference type="SMART" id="SM00154">
    <property type="entry name" value="ZnF_AN1"/>
    <property type="match status" value="2"/>
</dbReference>
<dbReference type="SMART" id="SM00355">
    <property type="entry name" value="ZnF_C2H2"/>
    <property type="match status" value="2"/>
</dbReference>
<dbReference type="Gene3D" id="3.30.160.60">
    <property type="entry name" value="Classic Zinc Finger"/>
    <property type="match status" value="1"/>
</dbReference>
<keyword evidence="3" id="KW-0677">Repeat</keyword>
<dbReference type="GO" id="GO:0005737">
    <property type="term" value="C:cytoplasm"/>
    <property type="evidence" value="ECO:0007669"/>
    <property type="project" value="TreeGrafter"/>
</dbReference>
<dbReference type="Pfam" id="PF01428">
    <property type="entry name" value="zf-AN1"/>
    <property type="match status" value="2"/>
</dbReference>
<evidence type="ECO:0000256" key="1">
    <source>
        <dbReference type="ARBA" id="ARBA00003732"/>
    </source>
</evidence>
<dbReference type="InterPro" id="IPR000058">
    <property type="entry name" value="Znf_AN1"/>
</dbReference>
<sequence length="298" mass="32578">MGTPEFPDLGKHCTVEDCRLVDFLPFNCDRCKQVFCLEHRTYSQHHCPNANEHDVTVLVCPVCAKGVRLVPNEDPNITWESHVSTDCDPTNYDRVTKKPRCPAPGCKEILTFANKVKCRDCAQEICLKHRFGLDHKCPGPKKVEGNFTFSGIFGKNPKEKATANARPYSSPSSSAPQSLRSGLFTAVSNLRASAEVGMTKLSSATNDVFSRVKSSALSMQQSQEGNRQAVLAEECPRCGARFSSVASLVDHVETFHESGHRGGSQESPDVCPKCGRGFSNPVSLVQHVEKDHGGTSLP</sequence>
<dbReference type="PROSITE" id="PS51039">
    <property type="entry name" value="ZF_AN1"/>
    <property type="match status" value="2"/>
</dbReference>
<evidence type="ECO:0000256" key="4">
    <source>
        <dbReference type="ARBA" id="ARBA00022771"/>
    </source>
</evidence>
<evidence type="ECO:0000256" key="6">
    <source>
        <dbReference type="PROSITE-ProRule" id="PRU00042"/>
    </source>
</evidence>
<dbReference type="AlphaFoldDB" id="A0AA51X381"/>
<keyword evidence="2" id="KW-0479">Metal-binding</keyword>
<dbReference type="FunFam" id="4.10.1110.10:FF:000003">
    <property type="entry name" value="AN1-type zinc finger protein 2B isoform X1"/>
    <property type="match status" value="1"/>
</dbReference>
<dbReference type="InterPro" id="IPR013087">
    <property type="entry name" value="Znf_C2H2_type"/>
</dbReference>
<keyword evidence="4 6" id="KW-0863">Zinc-finger</keyword>
<dbReference type="PROSITE" id="PS00028">
    <property type="entry name" value="ZINC_FINGER_C2H2_1"/>
    <property type="match status" value="2"/>
</dbReference>
<evidence type="ECO:0000256" key="5">
    <source>
        <dbReference type="ARBA" id="ARBA00022833"/>
    </source>
</evidence>
<protein>
    <submittedName>
        <fullName evidence="9">ZFP37</fullName>
    </submittedName>
</protein>
<feature type="domain" description="AN1-type" evidence="8">
    <location>
        <begin position="7"/>
        <end position="55"/>
    </location>
</feature>
<dbReference type="GO" id="GO:0008270">
    <property type="term" value="F:zinc ion binding"/>
    <property type="evidence" value="ECO:0007669"/>
    <property type="project" value="UniProtKB-KW"/>
</dbReference>
<evidence type="ECO:0000313" key="9">
    <source>
        <dbReference type="EMBL" id="WMZ00053.1"/>
    </source>
</evidence>
<organism evidence="9">
    <name type="scientific">Larix kaempferi</name>
    <dbReference type="NCBI Taxonomy" id="54800"/>
    <lineage>
        <taxon>Eukaryota</taxon>
        <taxon>Viridiplantae</taxon>
        <taxon>Streptophyta</taxon>
        <taxon>Embryophyta</taxon>
        <taxon>Tracheophyta</taxon>
        <taxon>Spermatophyta</taxon>
        <taxon>Pinopsida</taxon>
        <taxon>Pinidae</taxon>
        <taxon>Conifers I</taxon>
        <taxon>Pinales</taxon>
        <taxon>Pinaceae</taxon>
        <taxon>Larix</taxon>
    </lineage>
</organism>
<dbReference type="PANTHER" id="PTHR14677:SF27">
    <property type="entry name" value="ZINC FINGER AN1 AND C2H2 DOMAIN-CONTAINING STRESS-ASSOCIATED PROTEIN 11"/>
    <property type="match status" value="1"/>
</dbReference>
<reference evidence="9" key="1">
    <citation type="journal article" date="2023" name="BMC Plant Biol.">
        <title>Identification of C2H2 zinc finger genes through genome-wide association study and functional analyses of LkZFPs in response to stresses in Larix kaempferi.</title>
        <authorList>
            <person name="Shao L."/>
            <person name="Li L."/>
            <person name="Huang X."/>
            <person name="Fu Y."/>
            <person name="Yang D."/>
            <person name="Li C."/>
            <person name="Yang J."/>
        </authorList>
    </citation>
    <scope>NUCLEOTIDE SEQUENCE</scope>
</reference>
<dbReference type="Pfam" id="PF25403">
    <property type="entry name" value="zf-C2H2_ZFAND2"/>
    <property type="match status" value="1"/>
</dbReference>
<dbReference type="PANTHER" id="PTHR14677">
    <property type="entry name" value="ARSENITE INDUCUBLE RNA ASSOCIATED PROTEIN AIP-1-RELATED"/>
    <property type="match status" value="1"/>
</dbReference>
<feature type="domain" description="C2H2-type" evidence="7">
    <location>
        <begin position="233"/>
        <end position="261"/>
    </location>
</feature>
<dbReference type="InterPro" id="IPR036236">
    <property type="entry name" value="Znf_C2H2_sf"/>
</dbReference>
<feature type="domain" description="C2H2-type" evidence="7">
    <location>
        <begin position="269"/>
        <end position="297"/>
    </location>
</feature>
<evidence type="ECO:0000259" key="8">
    <source>
        <dbReference type="PROSITE" id="PS51039"/>
    </source>
</evidence>
<accession>A0AA51X381</accession>
<keyword evidence="5" id="KW-0862">Zinc</keyword>
<dbReference type="SUPFAM" id="SSF57667">
    <property type="entry name" value="beta-beta-alpha zinc fingers"/>
    <property type="match status" value="1"/>
</dbReference>
<feature type="domain" description="AN1-type" evidence="8">
    <location>
        <begin position="95"/>
        <end position="145"/>
    </location>
</feature>
<evidence type="ECO:0000256" key="2">
    <source>
        <dbReference type="ARBA" id="ARBA00022723"/>
    </source>
</evidence>
<dbReference type="InterPro" id="IPR035896">
    <property type="entry name" value="AN1-like_Znf"/>
</dbReference>
<dbReference type="InterPro" id="IPR057357">
    <property type="entry name" value="Znf-C2H2_ZFAND2A/B"/>
</dbReference>
<proteinExistence type="evidence at transcript level"/>
<dbReference type="PROSITE" id="PS50157">
    <property type="entry name" value="ZINC_FINGER_C2H2_2"/>
    <property type="match status" value="2"/>
</dbReference>
<dbReference type="SUPFAM" id="SSF118310">
    <property type="entry name" value="AN1-like Zinc finger"/>
    <property type="match status" value="2"/>
</dbReference>
<evidence type="ECO:0000259" key="7">
    <source>
        <dbReference type="PROSITE" id="PS50157"/>
    </source>
</evidence>
<evidence type="ECO:0000256" key="3">
    <source>
        <dbReference type="ARBA" id="ARBA00022737"/>
    </source>
</evidence>
<dbReference type="Gene3D" id="4.10.1110.10">
    <property type="entry name" value="AN1-like Zinc finger"/>
    <property type="match status" value="2"/>
</dbReference>
<name>A0AA51X381_9CONI</name>
<comment type="function">
    <text evidence="1">May be involved in environmental stress response.</text>
</comment>
<dbReference type="Pfam" id="PF00096">
    <property type="entry name" value="zf-C2H2"/>
    <property type="match status" value="1"/>
</dbReference>
<dbReference type="EMBL" id="OQ630903">
    <property type="protein sequence ID" value="WMZ00053.1"/>
    <property type="molecule type" value="mRNA"/>
</dbReference>
<reference evidence="9" key="2">
    <citation type="submission" date="2023-03" db="EMBL/GenBank/DDBJ databases">
        <authorList>
            <person name="Shao L."/>
        </authorList>
    </citation>
    <scope>NUCLEOTIDE SEQUENCE</scope>
</reference>